<gene>
    <name evidence="2" type="ORF">LTR05_007885</name>
</gene>
<organism evidence="2 3">
    <name type="scientific">Lithohypha guttulata</name>
    <dbReference type="NCBI Taxonomy" id="1690604"/>
    <lineage>
        <taxon>Eukaryota</taxon>
        <taxon>Fungi</taxon>
        <taxon>Dikarya</taxon>
        <taxon>Ascomycota</taxon>
        <taxon>Pezizomycotina</taxon>
        <taxon>Eurotiomycetes</taxon>
        <taxon>Chaetothyriomycetidae</taxon>
        <taxon>Chaetothyriales</taxon>
        <taxon>Trichomeriaceae</taxon>
        <taxon>Lithohypha</taxon>
    </lineage>
</organism>
<feature type="compositionally biased region" description="Acidic residues" evidence="1">
    <location>
        <begin position="31"/>
        <end position="54"/>
    </location>
</feature>
<sequence>MSDDLGSSSFMNISAPSFSQPSIIEAPDAAAETDELDDLPSEPDTDDTISEEEG</sequence>
<name>A0AAN7YDD9_9EURO</name>
<feature type="compositionally biased region" description="Polar residues" evidence="1">
    <location>
        <begin position="1"/>
        <end position="22"/>
    </location>
</feature>
<feature type="non-terminal residue" evidence="2">
    <location>
        <position position="54"/>
    </location>
</feature>
<feature type="region of interest" description="Disordered" evidence="1">
    <location>
        <begin position="1"/>
        <end position="54"/>
    </location>
</feature>
<proteinExistence type="predicted"/>
<accession>A0AAN7YDD9</accession>
<dbReference type="EMBL" id="JAVRRJ010000009">
    <property type="protein sequence ID" value="KAK5081749.1"/>
    <property type="molecule type" value="Genomic_DNA"/>
</dbReference>
<protein>
    <submittedName>
        <fullName evidence="2">Uncharacterized protein</fullName>
    </submittedName>
</protein>
<evidence type="ECO:0000313" key="2">
    <source>
        <dbReference type="EMBL" id="KAK5081749.1"/>
    </source>
</evidence>
<evidence type="ECO:0000256" key="1">
    <source>
        <dbReference type="SAM" id="MobiDB-lite"/>
    </source>
</evidence>
<evidence type="ECO:0000313" key="3">
    <source>
        <dbReference type="Proteomes" id="UP001309876"/>
    </source>
</evidence>
<comment type="caution">
    <text evidence="2">The sequence shown here is derived from an EMBL/GenBank/DDBJ whole genome shotgun (WGS) entry which is preliminary data.</text>
</comment>
<keyword evidence="3" id="KW-1185">Reference proteome</keyword>
<dbReference type="Proteomes" id="UP001309876">
    <property type="component" value="Unassembled WGS sequence"/>
</dbReference>
<reference evidence="2 3" key="1">
    <citation type="submission" date="2023-08" db="EMBL/GenBank/DDBJ databases">
        <title>Black Yeasts Isolated from many extreme environments.</title>
        <authorList>
            <person name="Coleine C."/>
            <person name="Stajich J.E."/>
            <person name="Selbmann L."/>
        </authorList>
    </citation>
    <scope>NUCLEOTIDE SEQUENCE [LARGE SCALE GENOMIC DNA]</scope>
    <source>
        <strain evidence="2 3">CCFEE 5910</strain>
    </source>
</reference>
<dbReference type="AlphaFoldDB" id="A0AAN7YDD9"/>